<reference evidence="1" key="1">
    <citation type="submission" date="2023-07" db="EMBL/GenBank/DDBJ databases">
        <authorList>
            <person name="Kim M.K."/>
        </authorList>
    </citation>
    <scope>NUCLEOTIDE SEQUENCE</scope>
    <source>
        <strain evidence="1">ASUV-10-1</strain>
    </source>
</reference>
<dbReference type="EMBL" id="JAUQSY010000007">
    <property type="protein sequence ID" value="MDO7875519.1"/>
    <property type="molecule type" value="Genomic_DNA"/>
</dbReference>
<gene>
    <name evidence="1" type="ORF">Q5H93_12315</name>
</gene>
<dbReference type="Proteomes" id="UP001176429">
    <property type="component" value="Unassembled WGS sequence"/>
</dbReference>
<sequence>MIRLYTSCPADLGVQGLAIALSHNFNLPVDVLPLSLLPAPDTERRQALRVERAELVEALQRAEWSLEQYRTGQWQPDAGHQNGLEFDRQALLTRREAIDRVLGAEKGGVGRG</sequence>
<proteinExistence type="predicted"/>
<protein>
    <submittedName>
        <fullName evidence="1">Uncharacterized protein</fullName>
    </submittedName>
</protein>
<name>A0ABT9BB68_9BACT</name>
<accession>A0ABT9BB68</accession>
<keyword evidence="2" id="KW-1185">Reference proteome</keyword>
<evidence type="ECO:0000313" key="1">
    <source>
        <dbReference type="EMBL" id="MDO7875519.1"/>
    </source>
</evidence>
<comment type="caution">
    <text evidence="1">The sequence shown here is derived from an EMBL/GenBank/DDBJ whole genome shotgun (WGS) entry which is preliminary data.</text>
</comment>
<dbReference type="RefSeq" id="WP_305006830.1">
    <property type="nucleotide sequence ID" value="NZ_JAUQSY010000007.1"/>
</dbReference>
<evidence type="ECO:0000313" key="2">
    <source>
        <dbReference type="Proteomes" id="UP001176429"/>
    </source>
</evidence>
<organism evidence="1 2">
    <name type="scientific">Hymenobacter aranciens</name>
    <dbReference type="NCBI Taxonomy" id="3063996"/>
    <lineage>
        <taxon>Bacteria</taxon>
        <taxon>Pseudomonadati</taxon>
        <taxon>Bacteroidota</taxon>
        <taxon>Cytophagia</taxon>
        <taxon>Cytophagales</taxon>
        <taxon>Hymenobacteraceae</taxon>
        <taxon>Hymenobacter</taxon>
    </lineage>
</organism>